<sequence length="230" mass="26817">MHQLLHIVLCVKRWGPLWATSVFPYENYNNVLANCVHGSKNLGQEMINNLTLAQGLQVLRHQYGHNESTSGNNSQQTSNYALLGKSKEIKDANDIEIRLIESKGMRFKDLYFYARVKISNEIYTSQIYKVTRTNSHTVQVILNDNSILYGSIRFFFEVENDLYFILQYFTVEHTKMFINFETNTIVKHIIPIKEENQFILLKTKDLIAICHVIRVGSYICKRPNTMKKVM</sequence>
<feature type="chain" id="PRO_5018150243" evidence="1">
    <location>
        <begin position="20"/>
        <end position="230"/>
    </location>
</feature>
<comment type="caution">
    <text evidence="2">The sequence shown here is derived from an EMBL/GenBank/DDBJ whole genome shotgun (WGS) entry which is preliminary data.</text>
</comment>
<dbReference type="PANTHER" id="PTHR46579:SF1">
    <property type="entry name" value="F5_8 TYPE C DOMAIN-CONTAINING PROTEIN"/>
    <property type="match status" value="1"/>
</dbReference>
<name>A0A3L8DXM2_OOCBI</name>
<organism evidence="2">
    <name type="scientific">Ooceraea biroi</name>
    <name type="common">Clonal raider ant</name>
    <name type="synonym">Cerapachys biroi</name>
    <dbReference type="NCBI Taxonomy" id="2015173"/>
    <lineage>
        <taxon>Eukaryota</taxon>
        <taxon>Metazoa</taxon>
        <taxon>Ecdysozoa</taxon>
        <taxon>Arthropoda</taxon>
        <taxon>Hexapoda</taxon>
        <taxon>Insecta</taxon>
        <taxon>Pterygota</taxon>
        <taxon>Neoptera</taxon>
        <taxon>Endopterygota</taxon>
        <taxon>Hymenoptera</taxon>
        <taxon>Apocrita</taxon>
        <taxon>Aculeata</taxon>
        <taxon>Formicoidea</taxon>
        <taxon>Formicidae</taxon>
        <taxon>Dorylinae</taxon>
        <taxon>Ooceraea</taxon>
    </lineage>
</organism>
<dbReference type="EMBL" id="QOIP01000003">
    <property type="protein sequence ID" value="RLU24835.1"/>
    <property type="molecule type" value="Genomic_DNA"/>
</dbReference>
<reference evidence="2" key="1">
    <citation type="journal article" date="2018" name="Genome Res.">
        <title>The genomic architecture and molecular evolution of ant odorant receptors.</title>
        <authorList>
            <person name="McKenzie S.K."/>
            <person name="Kronauer D.J.C."/>
        </authorList>
    </citation>
    <scope>NUCLEOTIDE SEQUENCE [LARGE SCALE GENOMIC DNA]</scope>
    <source>
        <strain evidence="2">Clonal line C1</strain>
    </source>
</reference>
<gene>
    <name evidence="2" type="ORF">DMN91_002925</name>
</gene>
<dbReference type="PANTHER" id="PTHR46579">
    <property type="entry name" value="F5/8 TYPE C DOMAIN-CONTAINING PROTEIN-RELATED"/>
    <property type="match status" value="1"/>
</dbReference>
<feature type="signal peptide" evidence="1">
    <location>
        <begin position="1"/>
        <end position="19"/>
    </location>
</feature>
<dbReference type="AlphaFoldDB" id="A0A3L8DXM2"/>
<dbReference type="Proteomes" id="UP000279307">
    <property type="component" value="Chromosome 3"/>
</dbReference>
<proteinExistence type="predicted"/>
<keyword evidence="1" id="KW-0732">Signal</keyword>
<accession>A0A3L8DXM2</accession>
<evidence type="ECO:0000313" key="2">
    <source>
        <dbReference type="EMBL" id="RLU24835.1"/>
    </source>
</evidence>
<protein>
    <submittedName>
        <fullName evidence="2">Uncharacterized protein</fullName>
    </submittedName>
</protein>
<evidence type="ECO:0000256" key="1">
    <source>
        <dbReference type="SAM" id="SignalP"/>
    </source>
</evidence>
<reference evidence="2" key="2">
    <citation type="submission" date="2018-07" db="EMBL/GenBank/DDBJ databases">
        <authorList>
            <person name="Mckenzie S.K."/>
            <person name="Kronauer D.J.C."/>
        </authorList>
    </citation>
    <scope>NUCLEOTIDE SEQUENCE</scope>
    <source>
        <strain evidence="2">Clonal line C1</strain>
    </source>
</reference>